<name>A0ABP9L7H3_9ACTN</name>
<reference evidence="2" key="1">
    <citation type="journal article" date="2019" name="Int. J. Syst. Evol. Microbiol.">
        <title>The Global Catalogue of Microorganisms (GCM) 10K type strain sequencing project: providing services to taxonomists for standard genome sequencing and annotation.</title>
        <authorList>
            <consortium name="The Broad Institute Genomics Platform"/>
            <consortium name="The Broad Institute Genome Sequencing Center for Infectious Disease"/>
            <person name="Wu L."/>
            <person name="Ma J."/>
        </authorList>
    </citation>
    <scope>NUCLEOTIDE SEQUENCE [LARGE SCALE GENOMIC DNA]</scope>
    <source>
        <strain evidence="2">JCM 18410</strain>
    </source>
</reference>
<sequence>MPVSLDKTPEPRPEDMDRAPAYRAELRKLTAGFFVYVDTVGQWTPRTPDDRIDVLSVERAATNDVERELQRIDGHIFCLETPGFSCLELTAISAADAAGQARLFLSLIS</sequence>
<evidence type="ECO:0000313" key="2">
    <source>
        <dbReference type="Proteomes" id="UP001500124"/>
    </source>
</evidence>
<comment type="caution">
    <text evidence="1">The sequence shown here is derived from an EMBL/GenBank/DDBJ whole genome shotgun (WGS) entry which is preliminary data.</text>
</comment>
<evidence type="ECO:0000313" key="1">
    <source>
        <dbReference type="EMBL" id="GAA5070519.1"/>
    </source>
</evidence>
<accession>A0ABP9L7H3</accession>
<dbReference type="RefSeq" id="WP_345670816.1">
    <property type="nucleotide sequence ID" value="NZ_BAABKC010000087.1"/>
</dbReference>
<keyword evidence="2" id="KW-1185">Reference proteome</keyword>
<dbReference type="Proteomes" id="UP001500124">
    <property type="component" value="Unassembled WGS sequence"/>
</dbReference>
<organism evidence="1 2">
    <name type="scientific">Streptomyces similanensis</name>
    <dbReference type="NCBI Taxonomy" id="1274988"/>
    <lineage>
        <taxon>Bacteria</taxon>
        <taxon>Bacillati</taxon>
        <taxon>Actinomycetota</taxon>
        <taxon>Actinomycetes</taxon>
        <taxon>Kitasatosporales</taxon>
        <taxon>Streptomycetaceae</taxon>
        <taxon>Streptomyces</taxon>
    </lineage>
</organism>
<dbReference type="EMBL" id="BAABKC010000087">
    <property type="protein sequence ID" value="GAA5070519.1"/>
    <property type="molecule type" value="Genomic_DNA"/>
</dbReference>
<protein>
    <submittedName>
        <fullName evidence="1">Uncharacterized protein</fullName>
    </submittedName>
</protein>
<gene>
    <name evidence="1" type="ORF">GCM10023336_55730</name>
</gene>
<proteinExistence type="predicted"/>